<dbReference type="Proteomes" id="UP000288758">
    <property type="component" value="Chromosome"/>
</dbReference>
<sequence length="249" mass="26938">MPSNPIELAVIAYAPGSQGNDGRALTIVHGLERALPGLHLKWTSSEKEELIPLSNRDAWVVANGLNGSLPFLCNEDDNNLVTISGWENLNGLASEGPPHFEVHADFRMETFSPIEAVNALEAIAVGARALWGHATPFKAAVEIAEQTAPTLAGPPSPPKGLPALNCSLDISSPEIPHRLGWLNYWSAESARALGFPDPKRDEGLLSRARRTETNGWVVRLTDAPLDLDKPAHLDALLRAYDRFPKIGGR</sequence>
<dbReference type="RefSeq" id="WP_128797653.1">
    <property type="nucleotide sequence ID" value="NZ_CP034669.1"/>
</dbReference>
<dbReference type="EMBL" id="CP034669">
    <property type="protein sequence ID" value="QAT85978.1"/>
    <property type="molecule type" value="Genomic_DNA"/>
</dbReference>
<proteinExistence type="predicted"/>
<evidence type="ECO:0000313" key="1">
    <source>
        <dbReference type="EMBL" id="QAT85978.1"/>
    </source>
</evidence>
<dbReference type="InterPro" id="IPR045997">
    <property type="entry name" value="DUF5953"/>
</dbReference>
<evidence type="ECO:0000313" key="2">
    <source>
        <dbReference type="Proteomes" id="UP000288758"/>
    </source>
</evidence>
<accession>A0A410RVS8</accession>
<protein>
    <submittedName>
        <fullName evidence="1">Uncharacterized protein</fullName>
    </submittedName>
</protein>
<reference evidence="1 2" key="1">
    <citation type="submission" date="2018-12" db="EMBL/GenBank/DDBJ databases">
        <title>Complete Genome Sequence of the Corallopyronin A producing Myxobacterium Corallococcus coralloides B035.</title>
        <authorList>
            <person name="Bouhired S.M."/>
            <person name="Rupp O."/>
            <person name="Blom J."/>
            <person name="Schaeberle T.F."/>
            <person name="Kehraus S."/>
            <person name="Schiefer A."/>
            <person name="Pfarr K."/>
            <person name="Goesmann A."/>
            <person name="Hoerauf A."/>
            <person name="Koenig G.M."/>
        </authorList>
    </citation>
    <scope>NUCLEOTIDE SEQUENCE [LARGE SCALE GENOMIC DNA]</scope>
    <source>
        <strain evidence="1 2">B035</strain>
    </source>
</reference>
<dbReference type="AlphaFoldDB" id="A0A410RVS8"/>
<dbReference type="Pfam" id="PF19378">
    <property type="entry name" value="DUF5953"/>
    <property type="match status" value="1"/>
</dbReference>
<name>A0A410RVS8_CORCK</name>
<organism evidence="1 2">
    <name type="scientific">Corallococcus coralloides</name>
    <name type="common">Myxococcus coralloides</name>
    <dbReference type="NCBI Taxonomy" id="184914"/>
    <lineage>
        <taxon>Bacteria</taxon>
        <taxon>Pseudomonadati</taxon>
        <taxon>Myxococcota</taxon>
        <taxon>Myxococcia</taxon>
        <taxon>Myxococcales</taxon>
        <taxon>Cystobacterineae</taxon>
        <taxon>Myxococcaceae</taxon>
        <taxon>Corallococcus</taxon>
    </lineage>
</organism>
<gene>
    <name evidence="1" type="ORF">EJ065_4427</name>
</gene>